<evidence type="ECO:0000256" key="4">
    <source>
        <dbReference type="ARBA" id="ARBA00022989"/>
    </source>
</evidence>
<evidence type="ECO:0000313" key="7">
    <source>
        <dbReference type="Proteomes" id="UP001385951"/>
    </source>
</evidence>
<comment type="similarity">
    <text evidence="2">Belongs to the IFI6/IFI27 family.</text>
</comment>
<dbReference type="EMBL" id="JASBNA010000039">
    <property type="protein sequence ID" value="KAK7681796.1"/>
    <property type="molecule type" value="Genomic_DNA"/>
</dbReference>
<evidence type="ECO:0000256" key="3">
    <source>
        <dbReference type="ARBA" id="ARBA00022692"/>
    </source>
</evidence>
<accession>A0AAW0FWQ1</accession>
<dbReference type="Gene3D" id="6.10.110.10">
    <property type="match status" value="1"/>
</dbReference>
<evidence type="ECO:0000313" key="6">
    <source>
        <dbReference type="EMBL" id="KAK7681796.1"/>
    </source>
</evidence>
<evidence type="ECO:0000256" key="1">
    <source>
        <dbReference type="ARBA" id="ARBA00004141"/>
    </source>
</evidence>
<dbReference type="Pfam" id="PF06140">
    <property type="entry name" value="Ifi-6-16"/>
    <property type="match status" value="1"/>
</dbReference>
<keyword evidence="3" id="KW-0812">Transmembrane</keyword>
<protein>
    <submittedName>
        <fullName evidence="6">Uncharacterized protein</fullName>
    </submittedName>
</protein>
<dbReference type="Proteomes" id="UP001385951">
    <property type="component" value="Unassembled WGS sequence"/>
</dbReference>
<dbReference type="AlphaFoldDB" id="A0AAW0FWQ1"/>
<evidence type="ECO:0000256" key="2">
    <source>
        <dbReference type="ARBA" id="ARBA00007262"/>
    </source>
</evidence>
<dbReference type="InterPro" id="IPR009311">
    <property type="entry name" value="IFI6/IFI27-like"/>
</dbReference>
<keyword evidence="4" id="KW-1133">Transmembrane helix</keyword>
<keyword evidence="7" id="KW-1185">Reference proteome</keyword>
<name>A0AAW0FWQ1_9APHY</name>
<comment type="caution">
    <text evidence="6">The sequence shown here is derived from an EMBL/GenBank/DDBJ whole genome shotgun (WGS) entry which is preliminary data.</text>
</comment>
<keyword evidence="5" id="KW-0472">Membrane</keyword>
<sequence length="89" mass="9697">MLISALLSRVFQALLPAVRFSVLRGLGFGSAGPVKGSIAAWAQNFFFGAAVPEGSWFSLLQRAGMSLLRRDMEDYGDVENKILSELFSI</sequence>
<proteinExistence type="inferred from homology"/>
<gene>
    <name evidence="6" type="ORF">QCA50_015143</name>
</gene>
<dbReference type="InterPro" id="IPR038213">
    <property type="entry name" value="IFI6/IFI27-like_sf"/>
</dbReference>
<organism evidence="6 7">
    <name type="scientific">Cerrena zonata</name>
    <dbReference type="NCBI Taxonomy" id="2478898"/>
    <lineage>
        <taxon>Eukaryota</taxon>
        <taxon>Fungi</taxon>
        <taxon>Dikarya</taxon>
        <taxon>Basidiomycota</taxon>
        <taxon>Agaricomycotina</taxon>
        <taxon>Agaricomycetes</taxon>
        <taxon>Polyporales</taxon>
        <taxon>Cerrenaceae</taxon>
        <taxon>Cerrena</taxon>
    </lineage>
</organism>
<dbReference type="GO" id="GO:0016020">
    <property type="term" value="C:membrane"/>
    <property type="evidence" value="ECO:0007669"/>
    <property type="project" value="UniProtKB-SubCell"/>
</dbReference>
<reference evidence="6 7" key="1">
    <citation type="submission" date="2022-09" db="EMBL/GenBank/DDBJ databases">
        <authorList>
            <person name="Palmer J.M."/>
        </authorList>
    </citation>
    <scope>NUCLEOTIDE SEQUENCE [LARGE SCALE GENOMIC DNA]</scope>
    <source>
        <strain evidence="6 7">DSM 7382</strain>
    </source>
</reference>
<comment type="subcellular location">
    <subcellularLocation>
        <location evidence="1">Membrane</location>
        <topology evidence="1">Multi-pass membrane protein</topology>
    </subcellularLocation>
</comment>
<evidence type="ECO:0000256" key="5">
    <source>
        <dbReference type="ARBA" id="ARBA00023136"/>
    </source>
</evidence>